<dbReference type="CDD" id="cd00118">
    <property type="entry name" value="LysM"/>
    <property type="match status" value="2"/>
</dbReference>
<comment type="caution">
    <text evidence="5">The sequence shown here is derived from an EMBL/GenBank/DDBJ whole genome shotgun (WGS) entry which is preliminary data.</text>
</comment>
<evidence type="ECO:0000256" key="2">
    <source>
        <dbReference type="SAM" id="MobiDB-lite"/>
    </source>
</evidence>
<keyword evidence="3" id="KW-0472">Membrane</keyword>
<dbReference type="EMBL" id="JBIASD010000050">
    <property type="protein sequence ID" value="MFF3671602.1"/>
    <property type="molecule type" value="Genomic_DNA"/>
</dbReference>
<dbReference type="PROSITE" id="PS50293">
    <property type="entry name" value="TPR_REGION"/>
    <property type="match status" value="1"/>
</dbReference>
<feature type="domain" description="LysM" evidence="4">
    <location>
        <begin position="151"/>
        <end position="207"/>
    </location>
</feature>
<gene>
    <name evidence="5" type="ORF">ACFYXI_39065</name>
</gene>
<evidence type="ECO:0000256" key="1">
    <source>
        <dbReference type="PROSITE-ProRule" id="PRU00339"/>
    </source>
</evidence>
<dbReference type="InterPro" id="IPR011990">
    <property type="entry name" value="TPR-like_helical_dom_sf"/>
</dbReference>
<dbReference type="SUPFAM" id="SSF54106">
    <property type="entry name" value="LysM domain"/>
    <property type="match status" value="1"/>
</dbReference>
<name>A0ABW6T2U4_9ACTN</name>
<accession>A0ABW6T2U4</accession>
<dbReference type="PANTHER" id="PTHR35807">
    <property type="entry name" value="TRANSCRIPTIONAL REGULATOR REDD-RELATED"/>
    <property type="match status" value="1"/>
</dbReference>
<evidence type="ECO:0000313" key="6">
    <source>
        <dbReference type="Proteomes" id="UP001602013"/>
    </source>
</evidence>
<protein>
    <submittedName>
        <fullName evidence="5">LysM peptidoglycan-binding domain-containing protein</fullName>
    </submittedName>
</protein>
<feature type="transmembrane region" description="Helical" evidence="3">
    <location>
        <begin position="96"/>
        <end position="114"/>
    </location>
</feature>
<dbReference type="Pfam" id="PF01476">
    <property type="entry name" value="LysM"/>
    <property type="match status" value="1"/>
</dbReference>
<dbReference type="SUPFAM" id="SSF48452">
    <property type="entry name" value="TPR-like"/>
    <property type="match status" value="1"/>
</dbReference>
<dbReference type="InterPro" id="IPR005158">
    <property type="entry name" value="BTAD"/>
</dbReference>
<feature type="domain" description="LysM" evidence="4">
    <location>
        <begin position="234"/>
        <end position="290"/>
    </location>
</feature>
<dbReference type="Gene3D" id="1.10.10.10">
    <property type="entry name" value="Winged helix-like DNA-binding domain superfamily/Winged helix DNA-binding domain"/>
    <property type="match status" value="1"/>
</dbReference>
<feature type="repeat" description="TPR" evidence="1">
    <location>
        <begin position="813"/>
        <end position="846"/>
    </location>
</feature>
<feature type="region of interest" description="Disordered" evidence="2">
    <location>
        <begin position="292"/>
        <end position="328"/>
    </location>
</feature>
<dbReference type="PROSITE" id="PS51782">
    <property type="entry name" value="LYSM"/>
    <property type="match status" value="2"/>
</dbReference>
<dbReference type="SMART" id="SM00028">
    <property type="entry name" value="TPR"/>
    <property type="match status" value="1"/>
</dbReference>
<keyword evidence="3" id="KW-0812">Transmembrane</keyword>
<dbReference type="Gene3D" id="1.25.40.10">
    <property type="entry name" value="Tetratricopeptide repeat domain"/>
    <property type="match status" value="1"/>
</dbReference>
<dbReference type="Proteomes" id="UP001602013">
    <property type="component" value="Unassembled WGS sequence"/>
</dbReference>
<keyword evidence="3" id="KW-1133">Transmembrane helix</keyword>
<keyword evidence="6" id="KW-1185">Reference proteome</keyword>
<dbReference type="RefSeq" id="WP_387417770.1">
    <property type="nucleotide sequence ID" value="NZ_JBIASD010000050.1"/>
</dbReference>
<dbReference type="PROSITE" id="PS50005">
    <property type="entry name" value="TPR"/>
    <property type="match status" value="1"/>
</dbReference>
<dbReference type="InterPro" id="IPR019734">
    <property type="entry name" value="TPR_rpt"/>
</dbReference>
<dbReference type="InterPro" id="IPR036779">
    <property type="entry name" value="LysM_dom_sf"/>
</dbReference>
<sequence length="905" mass="98807">MTMYGLRHPILSKVTAATVLTALLAGIPTVLLAFFWPIDLPTLDDLATPTEPVVIKALLLGIVWTCWTLFAWAVLVELVDTFRVSQSRVRMPFQRLAAYLITTITLAATAPVAATRGAAPAAAVAVMPAPLPDHALMAAEPETGAPTKEYKTYVVKPRDTLWEIARKHLGEPMRYREIVTLNQGRVMDDGQTFTRGDWLRPGWTLRLPADAARLDTEHKAPEQGQAVSRDAERHVHTVASGESLWEIAEKRLGDGRRHKEIFKLNKGRVQPDGARLVDPDVLESGWRLTLPEREQAGRKPALHRPSVPARTDVTARPAAEPMPSAEMPAASAPSNVVVLPRGGMVALSFAAGVAVALAAARLRQRRRVTIRDVDEPVSVLAPEPEAPAVRALERAHRRSYAESDEAPPDDYDLVISSFPTDPPTALKVGTRGEEPVSLALSGLNLALTGPGADDCIRAIVLDLLSQADQHRAEIVIPRQDAERWFGAPILTMTDYLPGLRLAPELNDAIDHLEGQFVTRRRVLRDSEAEDIPELRDAEPDEPLPALLLTACSLEGHSYLDTLMGLASGFDIGALMVGRSAFGTTCEVGEDHQVAEASGALVEKLRDTSLFHLPQESASAVLHKLAVGNGMPAEQPTQEVDLSVPPPGTAERRVRLSIVGEPIVEVDGKMVDISGRTKALELFVLLAVHPKGLEREEICEYLWPDVEETLAGYRFHSALKDLRVALRESTGLRDKEASFVERSGKTYRIEAEHVDVDLWTFHRALADARTAADGEAKTVALEAVAGLCRGRLGQGLRYDWIDQDHRWPLTVASVKALLQLGTLHERAGRNERALEVFDQACALDPDMESAARAAIRLLVELGRTDEARLRVRHLKARLAALGVSASSETRAVLDQIGGRPGRVARN</sequence>
<dbReference type="Gene3D" id="3.10.350.10">
    <property type="entry name" value="LysM domain"/>
    <property type="match status" value="2"/>
</dbReference>
<dbReference type="InterPro" id="IPR036388">
    <property type="entry name" value="WH-like_DNA-bd_sf"/>
</dbReference>
<keyword evidence="1" id="KW-0802">TPR repeat</keyword>
<dbReference type="SMART" id="SM00257">
    <property type="entry name" value="LysM"/>
    <property type="match status" value="2"/>
</dbReference>
<evidence type="ECO:0000313" key="5">
    <source>
        <dbReference type="EMBL" id="MFF3671602.1"/>
    </source>
</evidence>
<dbReference type="InterPro" id="IPR018392">
    <property type="entry name" value="LysM"/>
</dbReference>
<feature type="compositionally biased region" description="Low complexity" evidence="2">
    <location>
        <begin position="317"/>
        <end position="328"/>
    </location>
</feature>
<reference evidence="5 6" key="1">
    <citation type="submission" date="2024-10" db="EMBL/GenBank/DDBJ databases">
        <title>The Natural Products Discovery Center: Release of the First 8490 Sequenced Strains for Exploring Actinobacteria Biosynthetic Diversity.</title>
        <authorList>
            <person name="Kalkreuter E."/>
            <person name="Kautsar S.A."/>
            <person name="Yang D."/>
            <person name="Bader C.D."/>
            <person name="Teijaro C.N."/>
            <person name="Fluegel L."/>
            <person name="Davis C.M."/>
            <person name="Simpson J.R."/>
            <person name="Lauterbach L."/>
            <person name="Steele A.D."/>
            <person name="Gui C."/>
            <person name="Meng S."/>
            <person name="Li G."/>
            <person name="Viehrig K."/>
            <person name="Ye F."/>
            <person name="Su P."/>
            <person name="Kiefer A.F."/>
            <person name="Nichols A."/>
            <person name="Cepeda A.J."/>
            <person name="Yan W."/>
            <person name="Fan B."/>
            <person name="Jiang Y."/>
            <person name="Adhikari A."/>
            <person name="Zheng C.-J."/>
            <person name="Schuster L."/>
            <person name="Cowan T.M."/>
            <person name="Smanski M.J."/>
            <person name="Chevrette M.G."/>
            <person name="De Carvalho L.P.S."/>
            <person name="Shen B."/>
        </authorList>
    </citation>
    <scope>NUCLEOTIDE SEQUENCE [LARGE SCALE GENOMIC DNA]</scope>
    <source>
        <strain evidence="5 6">NPDC002173</strain>
    </source>
</reference>
<feature type="transmembrane region" description="Helical" evidence="3">
    <location>
        <begin position="57"/>
        <end position="75"/>
    </location>
</feature>
<evidence type="ECO:0000256" key="3">
    <source>
        <dbReference type="SAM" id="Phobius"/>
    </source>
</evidence>
<organism evidence="5 6">
    <name type="scientific">Microtetraspora malaysiensis</name>
    <dbReference type="NCBI Taxonomy" id="161358"/>
    <lineage>
        <taxon>Bacteria</taxon>
        <taxon>Bacillati</taxon>
        <taxon>Actinomycetota</taxon>
        <taxon>Actinomycetes</taxon>
        <taxon>Streptosporangiales</taxon>
        <taxon>Streptosporangiaceae</taxon>
        <taxon>Microtetraspora</taxon>
    </lineage>
</organism>
<dbReference type="Pfam" id="PF03704">
    <property type="entry name" value="BTAD"/>
    <property type="match status" value="1"/>
</dbReference>
<dbReference type="SMART" id="SM01043">
    <property type="entry name" value="BTAD"/>
    <property type="match status" value="1"/>
</dbReference>
<proteinExistence type="predicted"/>
<evidence type="ECO:0000259" key="4">
    <source>
        <dbReference type="PROSITE" id="PS51782"/>
    </source>
</evidence>
<dbReference type="InterPro" id="IPR051677">
    <property type="entry name" value="AfsR-DnrI-RedD_regulator"/>
</dbReference>